<comment type="caution">
    <text evidence="1">The sequence shown here is derived from an EMBL/GenBank/DDBJ whole genome shotgun (WGS) entry which is preliminary data.</text>
</comment>
<dbReference type="Proteomes" id="UP000004095">
    <property type="component" value="Unassembled WGS sequence"/>
</dbReference>
<evidence type="ECO:0000313" key="2">
    <source>
        <dbReference type="Proteomes" id="UP000004095"/>
    </source>
</evidence>
<reference evidence="1 2" key="1">
    <citation type="submission" date="2007-01" db="EMBL/GenBank/DDBJ databases">
        <authorList>
            <person name="Haygood M."/>
            <person name="Podell S."/>
            <person name="Anderson C."/>
            <person name="Hopkinson B."/>
            <person name="Roe K."/>
            <person name="Barbeau K."/>
            <person name="Gaasterland T."/>
            <person name="Ferriera S."/>
            <person name="Johnson J."/>
            <person name="Kravitz S."/>
            <person name="Beeson K."/>
            <person name="Sutton G."/>
            <person name="Rogers Y.-H."/>
            <person name="Friedman R."/>
            <person name="Frazier M."/>
            <person name="Venter J.C."/>
        </authorList>
    </citation>
    <scope>NUCLEOTIDE SEQUENCE [LARGE SCALE GENOMIC DNA]</scope>
    <source>
        <strain evidence="1 2">ATCC 23134</strain>
    </source>
</reference>
<protein>
    <submittedName>
        <fullName evidence="1">Uncharacterized protein</fullName>
    </submittedName>
</protein>
<keyword evidence="2" id="KW-1185">Reference proteome</keyword>
<dbReference type="EMBL" id="AAWS01000015">
    <property type="protein sequence ID" value="EAY28568.1"/>
    <property type="molecule type" value="Genomic_DNA"/>
</dbReference>
<gene>
    <name evidence="1" type="ORF">M23134_04415</name>
</gene>
<dbReference type="RefSeq" id="WP_002697829.1">
    <property type="nucleotide sequence ID" value="NZ_AAWS01000015.1"/>
</dbReference>
<dbReference type="AlphaFoldDB" id="A1ZM36"/>
<accession>A1ZM36</accession>
<proteinExistence type="predicted"/>
<sequence length="128" mass="14855">MFPEKVCLLLKITRDTSFDYQLPMKEWFTQHYPDFFVYDLDNFSEAMVTDYALKLLNNAQKIVLILQAEPNSPLGSILKLMPVVMRHKQKVKAVFQGEHKAIQQMLKPLNEVVYNLPEKELAAALDLL</sequence>
<name>A1ZM36_MICM2</name>
<evidence type="ECO:0000313" key="1">
    <source>
        <dbReference type="EMBL" id="EAY28568.1"/>
    </source>
</evidence>
<organism evidence="1 2">
    <name type="scientific">Microscilla marina ATCC 23134</name>
    <dbReference type="NCBI Taxonomy" id="313606"/>
    <lineage>
        <taxon>Bacteria</taxon>
        <taxon>Pseudomonadati</taxon>
        <taxon>Bacteroidota</taxon>
        <taxon>Cytophagia</taxon>
        <taxon>Cytophagales</taxon>
        <taxon>Microscillaceae</taxon>
        <taxon>Microscilla</taxon>
    </lineage>
</organism>